<dbReference type="InterPro" id="IPR002698">
    <property type="entry name" value="FTHF_cligase"/>
</dbReference>
<comment type="similarity">
    <text evidence="1 5">Belongs to the 5-formyltetrahydrofolate cyclo-ligase family.</text>
</comment>
<dbReference type="GO" id="GO:0005524">
    <property type="term" value="F:ATP binding"/>
    <property type="evidence" value="ECO:0007669"/>
    <property type="project" value="UniProtKB-KW"/>
</dbReference>
<comment type="catalytic activity">
    <reaction evidence="5">
        <text>(6S)-5-formyl-5,6,7,8-tetrahydrofolate + ATP = (6R)-5,10-methenyltetrahydrofolate + ADP + phosphate</text>
        <dbReference type="Rhea" id="RHEA:10488"/>
        <dbReference type="ChEBI" id="CHEBI:30616"/>
        <dbReference type="ChEBI" id="CHEBI:43474"/>
        <dbReference type="ChEBI" id="CHEBI:57455"/>
        <dbReference type="ChEBI" id="CHEBI:57457"/>
        <dbReference type="ChEBI" id="CHEBI:456216"/>
        <dbReference type="EC" id="6.3.3.2"/>
    </reaction>
</comment>
<feature type="binding site" evidence="4">
    <location>
        <begin position="3"/>
        <end position="7"/>
    </location>
    <ligand>
        <name>ATP</name>
        <dbReference type="ChEBI" id="CHEBI:30616"/>
    </ligand>
</feature>
<feature type="binding site" evidence="4">
    <location>
        <position position="49"/>
    </location>
    <ligand>
        <name>substrate</name>
    </ligand>
</feature>
<proteinExistence type="inferred from homology"/>
<dbReference type="RefSeq" id="WP_213123849.1">
    <property type="nucleotide sequence ID" value="NZ_JAGYPG010000001.1"/>
</dbReference>
<dbReference type="InterPro" id="IPR037171">
    <property type="entry name" value="NagB/RpiA_transferase-like"/>
</dbReference>
<dbReference type="GO" id="GO:0035999">
    <property type="term" value="P:tetrahydrofolate interconversion"/>
    <property type="evidence" value="ECO:0007669"/>
    <property type="project" value="TreeGrafter"/>
</dbReference>
<keyword evidence="7" id="KW-1185">Reference proteome</keyword>
<evidence type="ECO:0000256" key="2">
    <source>
        <dbReference type="ARBA" id="ARBA00022741"/>
    </source>
</evidence>
<evidence type="ECO:0000256" key="4">
    <source>
        <dbReference type="PIRSR" id="PIRSR006806-1"/>
    </source>
</evidence>
<keyword evidence="6" id="KW-0436">Ligase</keyword>
<evidence type="ECO:0000313" key="6">
    <source>
        <dbReference type="EMBL" id="MBS4194686.1"/>
    </source>
</evidence>
<name>A0A942TD96_9BACI</name>
<dbReference type="GO" id="GO:0030272">
    <property type="term" value="F:5-formyltetrahydrofolate cyclo-ligase activity"/>
    <property type="evidence" value="ECO:0007669"/>
    <property type="project" value="UniProtKB-EC"/>
</dbReference>
<keyword evidence="2 4" id="KW-0547">Nucleotide-binding</keyword>
<dbReference type="PANTHER" id="PTHR23407:SF1">
    <property type="entry name" value="5-FORMYLTETRAHYDROFOLATE CYCLO-LIGASE"/>
    <property type="match status" value="1"/>
</dbReference>
<dbReference type="SUPFAM" id="SSF100950">
    <property type="entry name" value="NagB/RpiA/CoA transferase-like"/>
    <property type="match status" value="1"/>
</dbReference>
<evidence type="ECO:0000256" key="3">
    <source>
        <dbReference type="ARBA" id="ARBA00022840"/>
    </source>
</evidence>
<dbReference type="EC" id="6.3.3.2" evidence="5"/>
<evidence type="ECO:0000313" key="7">
    <source>
        <dbReference type="Proteomes" id="UP000681414"/>
    </source>
</evidence>
<evidence type="ECO:0000256" key="5">
    <source>
        <dbReference type="RuleBase" id="RU361279"/>
    </source>
</evidence>
<protein>
    <recommendedName>
        <fullName evidence="5">5-formyltetrahydrofolate cyclo-ligase</fullName>
        <ecNumber evidence="5">6.3.3.2</ecNumber>
    </recommendedName>
</protein>
<feature type="binding site" evidence="4">
    <location>
        <begin position="133"/>
        <end position="141"/>
    </location>
    <ligand>
        <name>ATP</name>
        <dbReference type="ChEBI" id="CHEBI:30616"/>
    </ligand>
</feature>
<gene>
    <name evidence="6" type="ORF">KHA97_06310</name>
</gene>
<keyword evidence="5" id="KW-0479">Metal-binding</keyword>
<comment type="cofactor">
    <cofactor evidence="5">
        <name>Mg(2+)</name>
        <dbReference type="ChEBI" id="CHEBI:18420"/>
    </cofactor>
</comment>
<dbReference type="GO" id="GO:0009396">
    <property type="term" value="P:folic acid-containing compound biosynthetic process"/>
    <property type="evidence" value="ECO:0007669"/>
    <property type="project" value="TreeGrafter"/>
</dbReference>
<keyword evidence="5" id="KW-0460">Magnesium</keyword>
<dbReference type="PANTHER" id="PTHR23407">
    <property type="entry name" value="ATPASE INHIBITOR/5-FORMYLTETRAHYDROFOLATE CYCLO-LIGASE"/>
    <property type="match status" value="1"/>
</dbReference>
<keyword evidence="3 4" id="KW-0067">ATP-binding</keyword>
<evidence type="ECO:0000256" key="1">
    <source>
        <dbReference type="ARBA" id="ARBA00010638"/>
    </source>
</evidence>
<dbReference type="AlphaFoldDB" id="A0A942TD96"/>
<organism evidence="6 7">
    <name type="scientific">Lederbergia citri</name>
    <dbReference type="NCBI Taxonomy" id="2833580"/>
    <lineage>
        <taxon>Bacteria</taxon>
        <taxon>Bacillati</taxon>
        <taxon>Bacillota</taxon>
        <taxon>Bacilli</taxon>
        <taxon>Bacillales</taxon>
        <taxon>Bacillaceae</taxon>
        <taxon>Lederbergia</taxon>
    </lineage>
</organism>
<dbReference type="Pfam" id="PF01812">
    <property type="entry name" value="5-FTHF_cyc-lig"/>
    <property type="match status" value="1"/>
</dbReference>
<reference evidence="6 7" key="1">
    <citation type="submission" date="2021-05" db="EMBL/GenBank/DDBJ databases">
        <title>Novel Bacillus species.</title>
        <authorList>
            <person name="Liu G."/>
        </authorList>
    </citation>
    <scope>NUCLEOTIDE SEQUENCE [LARGE SCALE GENOMIC DNA]</scope>
    <source>
        <strain evidence="7">FJAT-49780</strain>
    </source>
</reference>
<comment type="caution">
    <text evidence="6">The sequence shown here is derived from an EMBL/GenBank/DDBJ whole genome shotgun (WGS) entry which is preliminary data.</text>
</comment>
<dbReference type="Proteomes" id="UP000681414">
    <property type="component" value="Unassembled WGS sequence"/>
</dbReference>
<dbReference type="InterPro" id="IPR024185">
    <property type="entry name" value="FTHF_cligase-like_sf"/>
</dbReference>
<feature type="binding site" evidence="4">
    <location>
        <position position="54"/>
    </location>
    <ligand>
        <name>substrate</name>
    </ligand>
</feature>
<dbReference type="PIRSF" id="PIRSF006806">
    <property type="entry name" value="FTHF_cligase"/>
    <property type="match status" value="1"/>
</dbReference>
<dbReference type="NCBIfam" id="TIGR02727">
    <property type="entry name" value="MTHFS_bact"/>
    <property type="match status" value="1"/>
</dbReference>
<dbReference type="Gene3D" id="3.40.50.10420">
    <property type="entry name" value="NagB/RpiA/CoA transferase-like"/>
    <property type="match status" value="1"/>
</dbReference>
<dbReference type="GO" id="GO:0046872">
    <property type="term" value="F:metal ion binding"/>
    <property type="evidence" value="ECO:0007669"/>
    <property type="project" value="UniProtKB-KW"/>
</dbReference>
<sequence>MDKKTIRKSYKDELKSLDRITYEHWSYMIANELFLTDEWKNAETIGITVSHFPEVDTWQIIRRGWEAGKKIVVPKCYPSENKMEFRQITAFDQLETVFFGLFEPKEAKTMKVENDEIHLLIVPGLVFNREGFRVGFGGGYYDRFLTGFNGATISLCFSMQISEKLPIENHDIPVGKIITEEEVIICNA</sequence>
<dbReference type="EMBL" id="JAGYPG010000001">
    <property type="protein sequence ID" value="MBS4194686.1"/>
    <property type="molecule type" value="Genomic_DNA"/>
</dbReference>
<accession>A0A942TD96</accession>